<keyword evidence="2" id="KW-0255">Endonuclease</keyword>
<dbReference type="GO" id="GO:0004519">
    <property type="term" value="F:endonuclease activity"/>
    <property type="evidence" value="ECO:0007669"/>
    <property type="project" value="UniProtKB-KW"/>
</dbReference>
<dbReference type="InterPro" id="IPR047216">
    <property type="entry name" value="Endonuclease_DUF559_bact"/>
</dbReference>
<dbReference type="RefSeq" id="WP_265558054.1">
    <property type="nucleotide sequence ID" value="NZ_CP092471.1"/>
</dbReference>
<name>A0ABY5SWH9_9SPHN</name>
<dbReference type="Gene3D" id="3.40.960.10">
    <property type="entry name" value="VSR Endonuclease"/>
    <property type="match status" value="1"/>
</dbReference>
<evidence type="ECO:0000259" key="1">
    <source>
        <dbReference type="Pfam" id="PF04480"/>
    </source>
</evidence>
<dbReference type="SUPFAM" id="SSF52980">
    <property type="entry name" value="Restriction endonuclease-like"/>
    <property type="match status" value="1"/>
</dbReference>
<protein>
    <submittedName>
        <fullName evidence="2">Endonuclease domain-containing protein</fullName>
    </submittedName>
</protein>
<dbReference type="InterPro" id="IPR007569">
    <property type="entry name" value="DUF559"/>
</dbReference>
<dbReference type="CDD" id="cd01038">
    <property type="entry name" value="Endonuclease_DUF559"/>
    <property type="match status" value="1"/>
</dbReference>
<sequence length="118" mass="13318">MGRRGGTRNLLPLAKRMRHQPTETEARLWSVLRAGRMAGAKFKRQEQIGDFIVDFVCFKARLIIEADGSQHLDSEADKARDARLGSQGFRILRFWNNDVLGDTDAVAQAIYTELTINA</sequence>
<gene>
    <name evidence="2" type="ORF">L1F33_11560</name>
</gene>
<dbReference type="InterPro" id="IPR011335">
    <property type="entry name" value="Restrct_endonuc-II-like"/>
</dbReference>
<reference evidence="2" key="1">
    <citation type="submission" date="2022-02" db="EMBL/GenBank/DDBJ databases">
        <title>Qipengyuania spongiae sp. nov., isolated from marine sponge.</title>
        <authorList>
            <person name="Li Z."/>
            <person name="Zhang M."/>
        </authorList>
    </citation>
    <scope>NUCLEOTIDE SEQUENCE</scope>
    <source>
        <strain evidence="2">PHS-Z21</strain>
    </source>
</reference>
<feature type="domain" description="DUF559" evidence="1">
    <location>
        <begin position="12"/>
        <end position="114"/>
    </location>
</feature>
<dbReference type="PANTHER" id="PTHR38590">
    <property type="entry name" value="BLL0828 PROTEIN"/>
    <property type="match status" value="1"/>
</dbReference>
<organism evidence="2 3">
    <name type="scientific">Qipengyuania spongiae</name>
    <dbReference type="NCBI Taxonomy" id="2909673"/>
    <lineage>
        <taxon>Bacteria</taxon>
        <taxon>Pseudomonadati</taxon>
        <taxon>Pseudomonadota</taxon>
        <taxon>Alphaproteobacteria</taxon>
        <taxon>Sphingomonadales</taxon>
        <taxon>Erythrobacteraceae</taxon>
        <taxon>Qipengyuania</taxon>
    </lineage>
</organism>
<evidence type="ECO:0000313" key="3">
    <source>
        <dbReference type="Proteomes" id="UP001065265"/>
    </source>
</evidence>
<keyword evidence="3" id="KW-1185">Reference proteome</keyword>
<dbReference type="EMBL" id="CP092471">
    <property type="protein sequence ID" value="UVI38872.1"/>
    <property type="molecule type" value="Genomic_DNA"/>
</dbReference>
<dbReference type="Pfam" id="PF04480">
    <property type="entry name" value="DUF559"/>
    <property type="match status" value="1"/>
</dbReference>
<keyword evidence="2" id="KW-0378">Hydrolase</keyword>
<evidence type="ECO:0000313" key="2">
    <source>
        <dbReference type="EMBL" id="UVI38872.1"/>
    </source>
</evidence>
<dbReference type="PANTHER" id="PTHR38590:SF1">
    <property type="entry name" value="BLL0828 PROTEIN"/>
    <property type="match status" value="1"/>
</dbReference>
<proteinExistence type="predicted"/>
<accession>A0ABY5SWH9</accession>
<keyword evidence="2" id="KW-0540">Nuclease</keyword>
<dbReference type="Proteomes" id="UP001065265">
    <property type="component" value="Chromosome"/>
</dbReference>